<proteinExistence type="predicted"/>
<dbReference type="Proteomes" id="UP000005239">
    <property type="component" value="Unassembled WGS sequence"/>
</dbReference>
<dbReference type="AlphaFoldDB" id="A0A2A6BAD1"/>
<dbReference type="Gene3D" id="2.40.50.140">
    <property type="entry name" value="Nucleic acid-binding proteins"/>
    <property type="match status" value="1"/>
</dbReference>
<dbReference type="GO" id="GO:0008047">
    <property type="term" value="F:enzyme activator activity"/>
    <property type="evidence" value="ECO:0000318"/>
    <property type="project" value="GO_Central"/>
</dbReference>
<name>A0A2A6BAD1_PRIPA</name>
<reference evidence="2" key="1">
    <citation type="journal article" date="2008" name="Nat. Genet.">
        <title>The Pristionchus pacificus genome provides a unique perspective on nematode lifestyle and parasitism.</title>
        <authorList>
            <person name="Dieterich C."/>
            <person name="Clifton S.W."/>
            <person name="Schuster L.N."/>
            <person name="Chinwalla A."/>
            <person name="Delehaunty K."/>
            <person name="Dinkelacker I."/>
            <person name="Fulton L."/>
            <person name="Fulton R."/>
            <person name="Godfrey J."/>
            <person name="Minx P."/>
            <person name="Mitreva M."/>
            <person name="Roeseler W."/>
            <person name="Tian H."/>
            <person name="Witte H."/>
            <person name="Yang S.P."/>
            <person name="Wilson R.K."/>
            <person name="Sommer R.J."/>
        </authorList>
    </citation>
    <scope>NUCLEOTIDE SEQUENCE [LARGE SCALE GENOMIC DNA]</scope>
    <source>
        <strain evidence="2">PS312</strain>
    </source>
</reference>
<gene>
    <name evidence="1" type="primary">WBGene00272213</name>
</gene>
<evidence type="ECO:0000313" key="2">
    <source>
        <dbReference type="Proteomes" id="UP000005239"/>
    </source>
</evidence>
<dbReference type="GO" id="GO:0042645">
    <property type="term" value="C:mitochondrial nucleoid"/>
    <property type="evidence" value="ECO:0000318"/>
    <property type="project" value="GO_Central"/>
</dbReference>
<protein>
    <submittedName>
        <fullName evidence="1">Mtss-1</fullName>
    </submittedName>
</protein>
<dbReference type="GO" id="GO:0006260">
    <property type="term" value="P:DNA replication"/>
    <property type="evidence" value="ECO:0000318"/>
    <property type="project" value="GO_Central"/>
</dbReference>
<dbReference type="PROSITE" id="PS50935">
    <property type="entry name" value="SSB"/>
    <property type="match status" value="1"/>
</dbReference>
<dbReference type="GO" id="GO:0003697">
    <property type="term" value="F:single-stranded DNA binding"/>
    <property type="evidence" value="ECO:0000318"/>
    <property type="project" value="GO_Central"/>
</dbReference>
<dbReference type="CDD" id="cd04496">
    <property type="entry name" value="SSB_OBF"/>
    <property type="match status" value="1"/>
</dbReference>
<dbReference type="Pfam" id="PF00436">
    <property type="entry name" value="SSB"/>
    <property type="match status" value="1"/>
</dbReference>
<evidence type="ECO:0000313" key="1">
    <source>
        <dbReference type="EnsemblMetazoa" id="PPA33844.1"/>
    </source>
</evidence>
<dbReference type="PANTHER" id="PTHR10302">
    <property type="entry name" value="SINGLE-STRANDED DNA-BINDING PROTEIN"/>
    <property type="match status" value="1"/>
</dbReference>
<dbReference type="EnsemblMetazoa" id="PPA33844.1">
    <property type="protein sequence ID" value="PPA33844.1"/>
    <property type="gene ID" value="WBGene00272213"/>
</dbReference>
<accession>A0A2A6BAD1</accession>
<sequence length="167" mass="18135">MLRMLRSAVAVSSRIATGVRAMSTSAVSKSDAKPSKADMNEVFKDNAAPRRRNAYSVNRVELIGGVSDEPRKLVAKNGKDYVILNVITNNTTKLPGGEVVETADRHSVTVFGKAADFVERNVTKGTRVVVHGRLHQSGGKLKEDGTYSQRQTNIHAEMVTPLARSTN</sequence>
<dbReference type="GO" id="GO:0090297">
    <property type="term" value="P:positive regulation of mitochondrial DNA replication"/>
    <property type="evidence" value="ECO:0000318"/>
    <property type="project" value="GO_Central"/>
</dbReference>
<dbReference type="PANTHER" id="PTHR10302:SF0">
    <property type="entry name" value="SINGLE-STRANDED DNA-BINDING PROTEIN, MITOCHONDRIAL"/>
    <property type="match status" value="1"/>
</dbReference>
<dbReference type="OrthoDB" id="1078367at2759"/>
<dbReference type="InterPro" id="IPR011344">
    <property type="entry name" value="ssDNA-bd"/>
</dbReference>
<dbReference type="InterPro" id="IPR000424">
    <property type="entry name" value="Primosome_PriB/ssb"/>
</dbReference>
<dbReference type="SUPFAM" id="SSF50249">
    <property type="entry name" value="Nucleic acid-binding proteins"/>
    <property type="match status" value="1"/>
</dbReference>
<keyword evidence="2" id="KW-1185">Reference proteome</keyword>
<dbReference type="InterPro" id="IPR012340">
    <property type="entry name" value="NA-bd_OB-fold"/>
</dbReference>
<reference evidence="1" key="2">
    <citation type="submission" date="2022-06" db="UniProtKB">
        <authorList>
            <consortium name="EnsemblMetazoa"/>
        </authorList>
    </citation>
    <scope>IDENTIFICATION</scope>
    <source>
        <strain evidence="1">PS312</strain>
    </source>
</reference>
<organism evidence="1 2">
    <name type="scientific">Pristionchus pacificus</name>
    <name type="common">Parasitic nematode worm</name>
    <dbReference type="NCBI Taxonomy" id="54126"/>
    <lineage>
        <taxon>Eukaryota</taxon>
        <taxon>Metazoa</taxon>
        <taxon>Ecdysozoa</taxon>
        <taxon>Nematoda</taxon>
        <taxon>Chromadorea</taxon>
        <taxon>Rhabditida</taxon>
        <taxon>Rhabditina</taxon>
        <taxon>Diplogasteromorpha</taxon>
        <taxon>Diplogasteroidea</taxon>
        <taxon>Neodiplogasteridae</taxon>
        <taxon>Pristionchus</taxon>
    </lineage>
</organism>
<accession>A0A8R1YQE3</accession>